<organism evidence="1 2">
    <name type="scientific">Halomonas marinisediminis</name>
    <dbReference type="NCBI Taxonomy" id="2546095"/>
    <lineage>
        <taxon>Bacteria</taxon>
        <taxon>Pseudomonadati</taxon>
        <taxon>Pseudomonadota</taxon>
        <taxon>Gammaproteobacteria</taxon>
        <taxon>Oceanospirillales</taxon>
        <taxon>Halomonadaceae</taxon>
        <taxon>Halomonas</taxon>
    </lineage>
</organism>
<feature type="non-terminal residue" evidence="1">
    <location>
        <position position="89"/>
    </location>
</feature>
<dbReference type="EMBL" id="SLTR01000488">
    <property type="protein sequence ID" value="TDA83059.1"/>
    <property type="molecule type" value="Genomic_DNA"/>
</dbReference>
<gene>
    <name evidence="1" type="ORF">E0702_17520</name>
</gene>
<dbReference type="Pfam" id="PF14054">
    <property type="entry name" value="DUF4249"/>
    <property type="match status" value="1"/>
</dbReference>
<evidence type="ECO:0000313" key="1">
    <source>
        <dbReference type="EMBL" id="TDA83059.1"/>
    </source>
</evidence>
<reference evidence="1 2" key="1">
    <citation type="submission" date="2019-03" db="EMBL/GenBank/DDBJ databases">
        <title>Halomonas marinisediminis sp. nov., a moderately halophilic bacterium isolated from the Bohai Gulf.</title>
        <authorList>
            <person name="Ji X."/>
        </authorList>
    </citation>
    <scope>NUCLEOTIDE SEQUENCE [LARGE SCALE GENOMIC DNA]</scope>
    <source>
        <strain evidence="1 2">204</strain>
    </source>
</reference>
<comment type="caution">
    <text evidence="1">The sequence shown here is derived from an EMBL/GenBank/DDBJ whole genome shotgun (WGS) entry which is preliminary data.</text>
</comment>
<keyword evidence="2" id="KW-1185">Reference proteome</keyword>
<proteinExistence type="predicted"/>
<accession>A0ABY2D206</accession>
<name>A0ABY2D206_9GAMM</name>
<evidence type="ECO:0000313" key="2">
    <source>
        <dbReference type="Proteomes" id="UP000294823"/>
    </source>
</evidence>
<sequence>VNVPQSEPRLIIDASINWFKGTSGNNQSIKLSLSAPYFDTIVPPANNAIVKVTNSQNDEFIFLENENTGIYINNNFNPVINETYRLTII</sequence>
<dbReference type="Proteomes" id="UP000294823">
    <property type="component" value="Unassembled WGS sequence"/>
</dbReference>
<protein>
    <submittedName>
        <fullName evidence="1">DUF4249 family protein</fullName>
    </submittedName>
</protein>
<dbReference type="InterPro" id="IPR025345">
    <property type="entry name" value="DUF4249"/>
</dbReference>
<feature type="non-terminal residue" evidence="1">
    <location>
        <position position="1"/>
    </location>
</feature>